<dbReference type="AlphaFoldDB" id="A0A067P9A5"/>
<keyword evidence="9" id="KW-1185">Reference proteome</keyword>
<dbReference type="STRING" id="933084.A0A067P9A5"/>
<dbReference type="GO" id="GO:0004722">
    <property type="term" value="F:protein serine/threonine phosphatase activity"/>
    <property type="evidence" value="ECO:0007669"/>
    <property type="project" value="UniProtKB-EC"/>
</dbReference>
<accession>A0A067P9A5</accession>
<dbReference type="InterPro" id="IPR029021">
    <property type="entry name" value="Prot-tyrosine_phosphatase-like"/>
</dbReference>
<evidence type="ECO:0000256" key="5">
    <source>
        <dbReference type="ARBA" id="ARBA00048336"/>
    </source>
</evidence>
<name>A0A067P9A5_9AGAM</name>
<dbReference type="InterPro" id="IPR000387">
    <property type="entry name" value="Tyr_Pase_dom"/>
</dbReference>
<feature type="domain" description="Tyrosine-protein phosphatase" evidence="6">
    <location>
        <begin position="3"/>
        <end position="143"/>
    </location>
</feature>
<dbReference type="PROSITE" id="PS50054">
    <property type="entry name" value="TYR_PHOSPHATASE_DUAL"/>
    <property type="match status" value="1"/>
</dbReference>
<dbReference type="InterPro" id="IPR016130">
    <property type="entry name" value="Tyr_Pase_AS"/>
</dbReference>
<dbReference type="EMBL" id="KL197749">
    <property type="protein sequence ID" value="KDQ51359.1"/>
    <property type="molecule type" value="Genomic_DNA"/>
</dbReference>
<gene>
    <name evidence="8" type="ORF">JAAARDRAFT_41203</name>
</gene>
<comment type="catalytic activity">
    <reaction evidence="4">
        <text>O-phospho-L-seryl-[protein] + H2O = L-seryl-[protein] + phosphate</text>
        <dbReference type="Rhea" id="RHEA:20629"/>
        <dbReference type="Rhea" id="RHEA-COMP:9863"/>
        <dbReference type="Rhea" id="RHEA-COMP:11604"/>
        <dbReference type="ChEBI" id="CHEBI:15377"/>
        <dbReference type="ChEBI" id="CHEBI:29999"/>
        <dbReference type="ChEBI" id="CHEBI:43474"/>
        <dbReference type="ChEBI" id="CHEBI:83421"/>
        <dbReference type="EC" id="3.1.3.16"/>
    </reaction>
</comment>
<keyword evidence="3" id="KW-0904">Protein phosphatase</keyword>
<keyword evidence="2" id="KW-0378">Hydrolase</keyword>
<sequence length="198" mass="22454">MPNMNLIVPGVWLGNAFAARNVQSLHEHAITHILSVLQDNQPQDDGFTRLTIAVDDADDEDLLSRFHETNTFIQSALEDDGAVLVHCQQGVSRSATVVAAYMMQTHSLPPSEAVRFLRSKRFIVWPNPGFFTQLEIYSRCNCDISSKEGQVAYQGWKKERDVRYAELVKRTENFQVLWNHRKPHQSISGPSEPSSVEM</sequence>
<dbReference type="GO" id="GO:0004725">
    <property type="term" value="F:protein tyrosine phosphatase activity"/>
    <property type="evidence" value="ECO:0007669"/>
    <property type="project" value="TreeGrafter"/>
</dbReference>
<evidence type="ECO:0000256" key="3">
    <source>
        <dbReference type="ARBA" id="ARBA00022912"/>
    </source>
</evidence>
<feature type="domain" description="Tyrosine specific protein phosphatases" evidence="7">
    <location>
        <begin position="60"/>
        <end position="121"/>
    </location>
</feature>
<dbReference type="Proteomes" id="UP000027265">
    <property type="component" value="Unassembled WGS sequence"/>
</dbReference>
<dbReference type="PROSITE" id="PS00383">
    <property type="entry name" value="TYR_PHOSPHATASE_1"/>
    <property type="match status" value="1"/>
</dbReference>
<evidence type="ECO:0000256" key="2">
    <source>
        <dbReference type="ARBA" id="ARBA00022801"/>
    </source>
</evidence>
<dbReference type="GO" id="GO:0005829">
    <property type="term" value="C:cytosol"/>
    <property type="evidence" value="ECO:0007669"/>
    <property type="project" value="TreeGrafter"/>
</dbReference>
<dbReference type="SMART" id="SM00195">
    <property type="entry name" value="DSPc"/>
    <property type="match status" value="1"/>
</dbReference>
<organism evidence="8 9">
    <name type="scientific">Jaapia argillacea MUCL 33604</name>
    <dbReference type="NCBI Taxonomy" id="933084"/>
    <lineage>
        <taxon>Eukaryota</taxon>
        <taxon>Fungi</taxon>
        <taxon>Dikarya</taxon>
        <taxon>Basidiomycota</taxon>
        <taxon>Agaricomycotina</taxon>
        <taxon>Agaricomycetes</taxon>
        <taxon>Agaricomycetidae</taxon>
        <taxon>Jaapiales</taxon>
        <taxon>Jaapiaceae</taxon>
        <taxon>Jaapia</taxon>
    </lineage>
</organism>
<evidence type="ECO:0000313" key="8">
    <source>
        <dbReference type="EMBL" id="KDQ51359.1"/>
    </source>
</evidence>
<dbReference type="InterPro" id="IPR003595">
    <property type="entry name" value="Tyr_Pase_cat"/>
</dbReference>
<dbReference type="PROSITE" id="PS50056">
    <property type="entry name" value="TYR_PHOSPHATASE_2"/>
    <property type="match status" value="1"/>
</dbReference>
<dbReference type="Gene3D" id="3.90.190.10">
    <property type="entry name" value="Protein tyrosine phosphatase superfamily"/>
    <property type="match status" value="1"/>
</dbReference>
<evidence type="ECO:0000256" key="4">
    <source>
        <dbReference type="ARBA" id="ARBA00047761"/>
    </source>
</evidence>
<comment type="similarity">
    <text evidence="1">Belongs to the protein-tyrosine phosphatase family. Non-receptor class dual specificity subfamily.</text>
</comment>
<dbReference type="PANTHER" id="PTHR45948:SF2">
    <property type="entry name" value="DUAL SPECIFICITY PROTEIN PHOSPHATASE"/>
    <property type="match status" value="1"/>
</dbReference>
<evidence type="ECO:0000259" key="7">
    <source>
        <dbReference type="PROSITE" id="PS50056"/>
    </source>
</evidence>
<evidence type="ECO:0000259" key="6">
    <source>
        <dbReference type="PROSITE" id="PS50054"/>
    </source>
</evidence>
<reference evidence="9" key="1">
    <citation type="journal article" date="2014" name="Proc. Natl. Acad. Sci. U.S.A.">
        <title>Extensive sampling of basidiomycete genomes demonstrates inadequacy of the white-rot/brown-rot paradigm for wood decay fungi.</title>
        <authorList>
            <person name="Riley R."/>
            <person name="Salamov A.A."/>
            <person name="Brown D.W."/>
            <person name="Nagy L.G."/>
            <person name="Floudas D."/>
            <person name="Held B.W."/>
            <person name="Levasseur A."/>
            <person name="Lombard V."/>
            <person name="Morin E."/>
            <person name="Otillar R."/>
            <person name="Lindquist E.A."/>
            <person name="Sun H."/>
            <person name="LaButti K.M."/>
            <person name="Schmutz J."/>
            <person name="Jabbour D."/>
            <person name="Luo H."/>
            <person name="Baker S.E."/>
            <person name="Pisabarro A.G."/>
            <person name="Walton J.D."/>
            <person name="Blanchette R.A."/>
            <person name="Henrissat B."/>
            <person name="Martin F."/>
            <person name="Cullen D."/>
            <person name="Hibbett D.S."/>
            <person name="Grigoriev I.V."/>
        </authorList>
    </citation>
    <scope>NUCLEOTIDE SEQUENCE [LARGE SCALE GENOMIC DNA]</scope>
    <source>
        <strain evidence="9">MUCL 33604</strain>
    </source>
</reference>
<proteinExistence type="inferred from homology"/>
<dbReference type="SUPFAM" id="SSF52799">
    <property type="entry name" value="(Phosphotyrosine protein) phosphatases II"/>
    <property type="match status" value="1"/>
</dbReference>
<dbReference type="Pfam" id="PF00782">
    <property type="entry name" value="DSPc"/>
    <property type="match status" value="1"/>
</dbReference>
<dbReference type="GO" id="GO:0007165">
    <property type="term" value="P:signal transduction"/>
    <property type="evidence" value="ECO:0007669"/>
    <property type="project" value="TreeGrafter"/>
</dbReference>
<comment type="catalytic activity">
    <reaction evidence="5">
        <text>O-phospho-L-threonyl-[protein] + H2O = L-threonyl-[protein] + phosphate</text>
        <dbReference type="Rhea" id="RHEA:47004"/>
        <dbReference type="Rhea" id="RHEA-COMP:11060"/>
        <dbReference type="Rhea" id="RHEA-COMP:11605"/>
        <dbReference type="ChEBI" id="CHEBI:15377"/>
        <dbReference type="ChEBI" id="CHEBI:30013"/>
        <dbReference type="ChEBI" id="CHEBI:43474"/>
        <dbReference type="ChEBI" id="CHEBI:61977"/>
        <dbReference type="EC" id="3.1.3.16"/>
    </reaction>
</comment>
<protein>
    <submittedName>
        <fullName evidence="8">Uncharacterized protein</fullName>
    </submittedName>
</protein>
<evidence type="ECO:0000256" key="1">
    <source>
        <dbReference type="ARBA" id="ARBA00008601"/>
    </source>
</evidence>
<dbReference type="InParanoid" id="A0A067P9A5"/>
<dbReference type="OrthoDB" id="2017893at2759"/>
<dbReference type="InterPro" id="IPR000340">
    <property type="entry name" value="Dual-sp_phosphatase_cat-dom"/>
</dbReference>
<evidence type="ECO:0000313" key="9">
    <source>
        <dbReference type="Proteomes" id="UP000027265"/>
    </source>
</evidence>
<dbReference type="InterPro" id="IPR020422">
    <property type="entry name" value="TYR_PHOSPHATASE_DUAL_dom"/>
</dbReference>
<dbReference type="SMART" id="SM00404">
    <property type="entry name" value="PTPc_motif"/>
    <property type="match status" value="1"/>
</dbReference>
<dbReference type="HOGENOM" id="CLU_027074_11_7_1"/>
<dbReference type="PANTHER" id="PTHR45948">
    <property type="entry name" value="DUAL SPECIFICITY PROTEIN PHOSPHATASE DDB_G0269404-RELATED"/>
    <property type="match status" value="1"/>
</dbReference>
<dbReference type="CDD" id="cd14498">
    <property type="entry name" value="DSP"/>
    <property type="match status" value="1"/>
</dbReference>